<dbReference type="RefSeq" id="WP_346820938.1">
    <property type="nucleotide sequence ID" value="NZ_JBDKWZ010000004.1"/>
</dbReference>
<sequence>MDITPELLAKYVNGDCTEAEARAVEQWLNYNGGLEGLKDNVETSPHLEEKLWKNIKTATIVASSTTRKSNFFRMKSWSVAASITIIIAITSYLLLNQTTMYKTNTGEVKTVMLSDSTKVILNVASSLQLSNGFGKSNRKVTLNGEAYFEVKKDSLLPFIINTHESVTKVLGTKFNLSAYVGEANTLTLDEGTVFFYDKRKGPASGLPLTPNEQVVLQKDSLIKNTIHQFHHAAWINRKLVFENQSFALVVKELERFYGYTIEVKKQSLNTRRYNGTHSNQSIEALLQDIGFVLDFKFRKTNNRILIF</sequence>
<dbReference type="Gene3D" id="3.55.50.30">
    <property type="match status" value="1"/>
</dbReference>
<protein>
    <submittedName>
        <fullName evidence="4">FecR domain-containing protein</fullName>
    </submittedName>
</protein>
<keyword evidence="1" id="KW-1133">Transmembrane helix</keyword>
<reference evidence="4 5" key="1">
    <citation type="submission" date="2024-04" db="EMBL/GenBank/DDBJ databases">
        <title>Novel genus in family Flammeovirgaceae.</title>
        <authorList>
            <person name="Nguyen T.H."/>
            <person name="Vuong T.Q."/>
            <person name="Le H."/>
            <person name="Kim S.-G."/>
        </authorList>
    </citation>
    <scope>NUCLEOTIDE SEQUENCE [LARGE SCALE GENOMIC DNA]</scope>
    <source>
        <strain evidence="4 5">JCM 23209</strain>
    </source>
</reference>
<keyword evidence="1" id="KW-0812">Transmembrane</keyword>
<gene>
    <name evidence="4" type="ORF">AAG747_09560</name>
</gene>
<keyword evidence="1" id="KW-0472">Membrane</keyword>
<accession>A0AAW9SB73</accession>
<feature type="domain" description="Protein FecR C-terminal" evidence="3">
    <location>
        <begin position="238"/>
        <end position="306"/>
    </location>
</feature>
<organism evidence="4 5">
    <name type="scientific">Rapidithrix thailandica</name>
    <dbReference type="NCBI Taxonomy" id="413964"/>
    <lineage>
        <taxon>Bacteria</taxon>
        <taxon>Pseudomonadati</taxon>
        <taxon>Bacteroidota</taxon>
        <taxon>Cytophagia</taxon>
        <taxon>Cytophagales</taxon>
        <taxon>Flammeovirgaceae</taxon>
        <taxon>Rapidithrix</taxon>
    </lineage>
</organism>
<evidence type="ECO:0000259" key="2">
    <source>
        <dbReference type="Pfam" id="PF04773"/>
    </source>
</evidence>
<dbReference type="AlphaFoldDB" id="A0AAW9SB73"/>
<dbReference type="Proteomes" id="UP001403385">
    <property type="component" value="Unassembled WGS sequence"/>
</dbReference>
<evidence type="ECO:0000256" key="1">
    <source>
        <dbReference type="SAM" id="Phobius"/>
    </source>
</evidence>
<keyword evidence="5" id="KW-1185">Reference proteome</keyword>
<dbReference type="PANTHER" id="PTHR30273">
    <property type="entry name" value="PERIPLASMIC SIGNAL SENSOR AND SIGMA FACTOR ACTIVATOR FECR-RELATED"/>
    <property type="match status" value="1"/>
</dbReference>
<dbReference type="PANTHER" id="PTHR30273:SF2">
    <property type="entry name" value="PROTEIN FECR"/>
    <property type="match status" value="1"/>
</dbReference>
<evidence type="ECO:0000259" key="3">
    <source>
        <dbReference type="Pfam" id="PF16344"/>
    </source>
</evidence>
<dbReference type="EMBL" id="JBDKWZ010000004">
    <property type="protein sequence ID" value="MEN7548156.1"/>
    <property type="molecule type" value="Genomic_DNA"/>
</dbReference>
<evidence type="ECO:0000313" key="5">
    <source>
        <dbReference type="Proteomes" id="UP001403385"/>
    </source>
</evidence>
<dbReference type="InterPro" id="IPR006860">
    <property type="entry name" value="FecR"/>
</dbReference>
<dbReference type="PIRSF" id="PIRSF018266">
    <property type="entry name" value="FecR"/>
    <property type="match status" value="1"/>
</dbReference>
<feature type="domain" description="FecR protein" evidence="2">
    <location>
        <begin position="101"/>
        <end position="193"/>
    </location>
</feature>
<dbReference type="InterPro" id="IPR032508">
    <property type="entry name" value="FecR_C"/>
</dbReference>
<dbReference type="Pfam" id="PF16344">
    <property type="entry name" value="FecR_C"/>
    <property type="match status" value="1"/>
</dbReference>
<dbReference type="GO" id="GO:0016989">
    <property type="term" value="F:sigma factor antagonist activity"/>
    <property type="evidence" value="ECO:0007669"/>
    <property type="project" value="TreeGrafter"/>
</dbReference>
<dbReference type="InterPro" id="IPR012373">
    <property type="entry name" value="Ferrdict_sens_TM"/>
</dbReference>
<feature type="transmembrane region" description="Helical" evidence="1">
    <location>
        <begin position="77"/>
        <end position="95"/>
    </location>
</feature>
<dbReference type="Pfam" id="PF04773">
    <property type="entry name" value="FecR"/>
    <property type="match status" value="1"/>
</dbReference>
<dbReference type="Gene3D" id="2.60.120.1440">
    <property type="match status" value="1"/>
</dbReference>
<evidence type="ECO:0000313" key="4">
    <source>
        <dbReference type="EMBL" id="MEN7548156.1"/>
    </source>
</evidence>
<comment type="caution">
    <text evidence="4">The sequence shown here is derived from an EMBL/GenBank/DDBJ whole genome shotgun (WGS) entry which is preliminary data.</text>
</comment>
<proteinExistence type="predicted"/>
<name>A0AAW9SB73_9BACT</name>